<evidence type="ECO:0000256" key="1">
    <source>
        <dbReference type="ARBA" id="ARBA00023002"/>
    </source>
</evidence>
<feature type="domain" description="3-ketosteroid-9-alpha-monooxygenase oxygenase component-like C-terminal" evidence="2">
    <location>
        <begin position="85"/>
        <end position="302"/>
    </location>
</feature>
<keyword evidence="4" id="KW-1185">Reference proteome</keyword>
<protein>
    <recommendedName>
        <fullName evidence="2">3-ketosteroid-9-alpha-monooxygenase oxygenase component-like C-terminal domain-containing protein</fullName>
    </recommendedName>
</protein>
<accession>A0A365YEP6</accession>
<reference evidence="3 4" key="1">
    <citation type="submission" date="2018-01" db="EMBL/GenBank/DDBJ databases">
        <title>Glutamicibacter soli strain NHPC-3 Whole genome sequence and assembly.</title>
        <authorList>
            <person name="Choudhury P."/>
            <person name="Gupta D."/>
            <person name="Sengupta K."/>
            <person name="Jawed A."/>
            <person name="Sultana N."/>
            <person name="Saha P."/>
        </authorList>
    </citation>
    <scope>NUCLEOTIDE SEQUENCE [LARGE SCALE GENOMIC DNA]</scope>
    <source>
        <strain evidence="3 4">NHPC-3</strain>
    </source>
</reference>
<name>A0A365YEP6_9MICC</name>
<dbReference type="GO" id="GO:0016491">
    <property type="term" value="F:oxidoreductase activity"/>
    <property type="evidence" value="ECO:0007669"/>
    <property type="project" value="UniProtKB-KW"/>
</dbReference>
<dbReference type="Pfam" id="PF19298">
    <property type="entry name" value="KshA_C"/>
    <property type="match status" value="1"/>
</dbReference>
<dbReference type="InterPro" id="IPR045605">
    <property type="entry name" value="KshA-like_C"/>
</dbReference>
<dbReference type="GO" id="GO:0008203">
    <property type="term" value="P:cholesterol metabolic process"/>
    <property type="evidence" value="ECO:0007669"/>
    <property type="project" value="InterPro"/>
</dbReference>
<dbReference type="AlphaFoldDB" id="A0A365YEP6"/>
<dbReference type="EMBL" id="POAF01000004">
    <property type="protein sequence ID" value="RBM01161.1"/>
    <property type="molecule type" value="Genomic_DNA"/>
</dbReference>
<evidence type="ECO:0000313" key="3">
    <source>
        <dbReference type="EMBL" id="RBM01161.1"/>
    </source>
</evidence>
<comment type="caution">
    <text evidence="3">The sequence shown here is derived from an EMBL/GenBank/DDBJ whole genome shotgun (WGS) entry which is preliminary data.</text>
</comment>
<proteinExistence type="predicted"/>
<dbReference type="Proteomes" id="UP000252167">
    <property type="component" value="Unassembled WGS sequence"/>
</dbReference>
<gene>
    <name evidence="3" type="ORF">C1H84_10285</name>
</gene>
<evidence type="ECO:0000313" key="4">
    <source>
        <dbReference type="Proteomes" id="UP000252167"/>
    </source>
</evidence>
<sequence>MHMVRVDPQPLGDQSPHADPARYARGWHCLGLSHRFRDGGVHRLAAFGVTLQVQADGQDQLTARLEAGHSPQDLSCLEQDGLFYVWHDPQGNPPPQDLTIPRLRSGTGAEDDEDLEWSAWAWKETTLAASTGQVMEHVVHLADSPHVTESEQLYFKNVFEGQLATQYFEGPLHHSYQLQDPGQNAAAIQLADSVAGYYGPAVMIAQLDYVMEDRNLDAIVLTAHYPIDEQHLVLMTGVMVRTEQPPAPELKTAAAGHATQILRSITGAVRAQLDDAAATGCRAACGASSPVAALHRWYSQFFVDEQDVSPQMTERFEYEVDTTMPMDLWTRSSARNLILRRVNGKQLA</sequence>
<dbReference type="Gene3D" id="3.90.380.10">
    <property type="entry name" value="Naphthalene 1,2-dioxygenase Alpha Subunit, Chain A, domain 1"/>
    <property type="match status" value="2"/>
</dbReference>
<evidence type="ECO:0000259" key="2">
    <source>
        <dbReference type="Pfam" id="PF19298"/>
    </source>
</evidence>
<organism evidence="3 4">
    <name type="scientific">Glutamicibacter soli</name>
    <dbReference type="NCBI Taxonomy" id="453836"/>
    <lineage>
        <taxon>Bacteria</taxon>
        <taxon>Bacillati</taxon>
        <taxon>Actinomycetota</taxon>
        <taxon>Actinomycetes</taxon>
        <taxon>Micrococcales</taxon>
        <taxon>Micrococcaceae</taxon>
        <taxon>Glutamicibacter</taxon>
    </lineage>
</organism>
<keyword evidence="1" id="KW-0560">Oxidoreductase</keyword>